<evidence type="ECO:0000313" key="3">
    <source>
        <dbReference type="EMBL" id="OTG13489.1"/>
    </source>
</evidence>
<proteinExistence type="predicted"/>
<keyword evidence="4" id="KW-1185">Reference proteome</keyword>
<protein>
    <submittedName>
        <fullName evidence="3">Uncharacterized protein</fullName>
    </submittedName>
</protein>
<reference evidence="2" key="3">
    <citation type="submission" date="2020-06" db="EMBL/GenBank/DDBJ databases">
        <title>Helianthus annuus Genome sequencing and assembly Release 2.</title>
        <authorList>
            <person name="Gouzy J."/>
            <person name="Langlade N."/>
            <person name="Munos S."/>
        </authorList>
    </citation>
    <scope>NUCLEOTIDE SEQUENCE</scope>
    <source>
        <tissue evidence="2">Leaves</tissue>
    </source>
</reference>
<dbReference type="EMBL" id="MNCJ02000324">
    <property type="protein sequence ID" value="KAF5788783.1"/>
    <property type="molecule type" value="Genomic_DNA"/>
</dbReference>
<evidence type="ECO:0000313" key="2">
    <source>
        <dbReference type="EMBL" id="KAF5788783.1"/>
    </source>
</evidence>
<dbReference type="Gramene" id="mRNA:HanXRQr2_Chr09g0363061">
    <property type="protein sequence ID" value="CDS:HanXRQr2_Chr09g0363061.1"/>
    <property type="gene ID" value="HanXRQr2_Chr09g0363061"/>
</dbReference>
<evidence type="ECO:0000313" key="4">
    <source>
        <dbReference type="Proteomes" id="UP000215914"/>
    </source>
</evidence>
<reference evidence="2 4" key="1">
    <citation type="journal article" date="2017" name="Nature">
        <title>The sunflower genome provides insights into oil metabolism, flowering and Asterid evolution.</title>
        <authorList>
            <person name="Badouin H."/>
            <person name="Gouzy J."/>
            <person name="Grassa C.J."/>
            <person name="Murat F."/>
            <person name="Staton S.E."/>
            <person name="Cottret L."/>
            <person name="Lelandais-Briere C."/>
            <person name="Owens G.L."/>
            <person name="Carrere S."/>
            <person name="Mayjonade B."/>
            <person name="Legrand L."/>
            <person name="Gill N."/>
            <person name="Kane N.C."/>
            <person name="Bowers J.E."/>
            <person name="Hubner S."/>
            <person name="Bellec A."/>
            <person name="Berard A."/>
            <person name="Berges H."/>
            <person name="Blanchet N."/>
            <person name="Boniface M.C."/>
            <person name="Brunel D."/>
            <person name="Catrice O."/>
            <person name="Chaidir N."/>
            <person name="Claudel C."/>
            <person name="Donnadieu C."/>
            <person name="Faraut T."/>
            <person name="Fievet G."/>
            <person name="Helmstetter N."/>
            <person name="King M."/>
            <person name="Knapp S.J."/>
            <person name="Lai Z."/>
            <person name="Le Paslier M.C."/>
            <person name="Lippi Y."/>
            <person name="Lorenzon L."/>
            <person name="Mandel J.R."/>
            <person name="Marage G."/>
            <person name="Marchand G."/>
            <person name="Marquand E."/>
            <person name="Bret-Mestries E."/>
            <person name="Morien E."/>
            <person name="Nambeesan S."/>
            <person name="Nguyen T."/>
            <person name="Pegot-Espagnet P."/>
            <person name="Pouilly N."/>
            <person name="Raftis F."/>
            <person name="Sallet E."/>
            <person name="Schiex T."/>
            <person name="Thomas J."/>
            <person name="Vandecasteele C."/>
            <person name="Vares D."/>
            <person name="Vear F."/>
            <person name="Vautrin S."/>
            <person name="Crespi M."/>
            <person name="Mangin B."/>
            <person name="Burke J.M."/>
            <person name="Salse J."/>
            <person name="Munos S."/>
            <person name="Vincourt P."/>
            <person name="Rieseberg L.H."/>
            <person name="Langlade N.B."/>
        </authorList>
    </citation>
    <scope>NUCLEOTIDE SEQUENCE [LARGE SCALE GENOMIC DNA]</scope>
    <source>
        <strain evidence="4">cv. SF193</strain>
        <tissue evidence="2">Leaves</tissue>
    </source>
</reference>
<reference evidence="3" key="2">
    <citation type="submission" date="2017-02" db="EMBL/GenBank/DDBJ databases">
        <title>Sunflower complete genome.</title>
        <authorList>
            <person name="Langlade N."/>
            <person name="Munos S."/>
        </authorList>
    </citation>
    <scope>NUCLEOTIDE SEQUENCE [LARGE SCALE GENOMIC DNA]</scope>
    <source>
        <tissue evidence="3">Leaves</tissue>
    </source>
</reference>
<dbReference type="InParanoid" id="A0A251TRV7"/>
<organism evidence="3 4">
    <name type="scientific">Helianthus annuus</name>
    <name type="common">Common sunflower</name>
    <dbReference type="NCBI Taxonomy" id="4232"/>
    <lineage>
        <taxon>Eukaryota</taxon>
        <taxon>Viridiplantae</taxon>
        <taxon>Streptophyta</taxon>
        <taxon>Embryophyta</taxon>
        <taxon>Tracheophyta</taxon>
        <taxon>Spermatophyta</taxon>
        <taxon>Magnoliopsida</taxon>
        <taxon>eudicotyledons</taxon>
        <taxon>Gunneridae</taxon>
        <taxon>Pentapetalae</taxon>
        <taxon>asterids</taxon>
        <taxon>campanulids</taxon>
        <taxon>Asterales</taxon>
        <taxon>Asteraceae</taxon>
        <taxon>Asteroideae</taxon>
        <taxon>Heliantheae alliance</taxon>
        <taxon>Heliantheae</taxon>
        <taxon>Helianthus</taxon>
    </lineage>
</organism>
<dbReference type="EMBL" id="CM007898">
    <property type="protein sequence ID" value="OTG13489.1"/>
    <property type="molecule type" value="Genomic_DNA"/>
</dbReference>
<evidence type="ECO:0000256" key="1">
    <source>
        <dbReference type="SAM" id="MobiDB-lite"/>
    </source>
</evidence>
<dbReference type="Proteomes" id="UP000215914">
    <property type="component" value="Chromosome 9"/>
</dbReference>
<gene>
    <name evidence="3" type="ORF">HannXRQ_Chr09g0238681</name>
    <name evidence="2" type="ORF">HanXRQr2_Chr09g0363061</name>
</gene>
<accession>A0A251TRV7</accession>
<sequence length="50" mass="6007">MVVVWCYDFPMEALDPGRHCRRKSQRHPRDDRPHPTRLYSLPHISYSSLV</sequence>
<name>A0A251TRV7_HELAN</name>
<dbReference type="AlphaFoldDB" id="A0A251TRV7"/>
<feature type="region of interest" description="Disordered" evidence="1">
    <location>
        <begin position="19"/>
        <end position="39"/>
    </location>
</feature>